<proteinExistence type="predicted"/>
<evidence type="ECO:0000313" key="1">
    <source>
        <dbReference type="EMBL" id="CRK99314.1"/>
    </source>
</evidence>
<dbReference type="AlphaFoldDB" id="A0A1J1IHS4"/>
<reference evidence="1 2" key="1">
    <citation type="submission" date="2015-04" db="EMBL/GenBank/DDBJ databases">
        <authorList>
            <person name="Syromyatnikov M.Y."/>
            <person name="Popov V.N."/>
        </authorList>
    </citation>
    <scope>NUCLEOTIDE SEQUENCE [LARGE SCALE GENOMIC DNA]</scope>
</reference>
<name>A0A1J1IHS4_9DIPT</name>
<sequence length="60" mass="7016">MKPSFFCHHHIIVLKALNGNNNQVSSLDEIKRVLKTLWILEQKLCKLLRNLTVCLQKVMD</sequence>
<protein>
    <submittedName>
        <fullName evidence="1">CLUMA_CG012797, isoform A</fullName>
    </submittedName>
</protein>
<dbReference type="Proteomes" id="UP000183832">
    <property type="component" value="Unassembled WGS sequence"/>
</dbReference>
<evidence type="ECO:0000313" key="2">
    <source>
        <dbReference type="Proteomes" id="UP000183832"/>
    </source>
</evidence>
<gene>
    <name evidence="1" type="ORF">CLUMA_CG012797</name>
</gene>
<keyword evidence="2" id="KW-1185">Reference proteome</keyword>
<organism evidence="1 2">
    <name type="scientific">Clunio marinus</name>
    <dbReference type="NCBI Taxonomy" id="568069"/>
    <lineage>
        <taxon>Eukaryota</taxon>
        <taxon>Metazoa</taxon>
        <taxon>Ecdysozoa</taxon>
        <taxon>Arthropoda</taxon>
        <taxon>Hexapoda</taxon>
        <taxon>Insecta</taxon>
        <taxon>Pterygota</taxon>
        <taxon>Neoptera</taxon>
        <taxon>Endopterygota</taxon>
        <taxon>Diptera</taxon>
        <taxon>Nematocera</taxon>
        <taxon>Chironomoidea</taxon>
        <taxon>Chironomidae</taxon>
        <taxon>Clunio</taxon>
    </lineage>
</organism>
<dbReference type="EMBL" id="CVRI01000050">
    <property type="protein sequence ID" value="CRK99314.1"/>
    <property type="molecule type" value="Genomic_DNA"/>
</dbReference>
<accession>A0A1J1IHS4</accession>